<evidence type="ECO:0000313" key="9">
    <source>
        <dbReference type="Proteomes" id="UP001147760"/>
    </source>
</evidence>
<dbReference type="SUPFAM" id="SSF51905">
    <property type="entry name" value="FAD/NAD(P)-binding domain"/>
    <property type="match status" value="1"/>
</dbReference>
<comment type="catalytic activity">
    <reaction evidence="4">
        <text>a secondary aliphatic amine + O2 + H2O = a primary amine + an aldehyde + H2O2</text>
        <dbReference type="Rhea" id="RHEA:26414"/>
        <dbReference type="ChEBI" id="CHEBI:15377"/>
        <dbReference type="ChEBI" id="CHEBI:15379"/>
        <dbReference type="ChEBI" id="CHEBI:16240"/>
        <dbReference type="ChEBI" id="CHEBI:17478"/>
        <dbReference type="ChEBI" id="CHEBI:58855"/>
        <dbReference type="ChEBI" id="CHEBI:65296"/>
        <dbReference type="EC" id="1.4.3.4"/>
    </reaction>
</comment>
<evidence type="ECO:0000256" key="4">
    <source>
        <dbReference type="ARBA" id="ARBA00048448"/>
    </source>
</evidence>
<dbReference type="InterPro" id="IPR036188">
    <property type="entry name" value="FAD/NAD-bd_sf"/>
</dbReference>
<feature type="binding site" evidence="5">
    <location>
        <position position="276"/>
    </location>
    <ligand>
        <name>FAD</name>
        <dbReference type="ChEBI" id="CHEBI:57692"/>
    </ligand>
</feature>
<dbReference type="Pfam" id="PF01593">
    <property type="entry name" value="Amino_oxidase"/>
    <property type="match status" value="1"/>
</dbReference>
<dbReference type="PANTHER" id="PTHR43563:SF1">
    <property type="entry name" value="AMINE OXIDASE [FLAVIN-CONTAINING] B"/>
    <property type="match status" value="1"/>
</dbReference>
<dbReference type="GO" id="GO:0097621">
    <property type="term" value="F:monoamine oxidase activity"/>
    <property type="evidence" value="ECO:0007669"/>
    <property type="project" value="UniProtKB-EC"/>
</dbReference>
<dbReference type="InterPro" id="IPR050703">
    <property type="entry name" value="Flavin_MAO"/>
</dbReference>
<evidence type="ECO:0000256" key="3">
    <source>
        <dbReference type="ARBA" id="ARBA00023002"/>
    </source>
</evidence>
<keyword evidence="9" id="KW-1185">Reference proteome</keyword>
<dbReference type="PRINTS" id="PR00757">
    <property type="entry name" value="AMINEOXDASEF"/>
</dbReference>
<evidence type="ECO:0000313" key="8">
    <source>
        <dbReference type="EMBL" id="KAJ5457048.1"/>
    </source>
</evidence>
<sequence>MTTREGYRYQMDGTFSEGLPCPAVISPRANLPVSTSGIFDVIVVGAGYAGLTASRDLCKSGYKVLLLEARDRIGGRTYTANIDGHLYEMGGTWIHWNQPHVYHEMHRYGQTRMSNSNDEKTGCQSFTACFGGEKTSMSHHEEELMVGKAFGEFCNVDGMGGRLLIPYPHDPHQNPDVKYWEAVSAAQRIDQVKHLLDDVQLATLQAFIAAISGNTMQKTGFFDILRWWALSGYNVSGLYEFTETHKIAAGQSAFARCFFDEALATGNLCFSFETVVSTVRSFGNKVMVSSVSGQKWVAKRLVCTAPLNILSKVQFDPPLPPVKIAASREGHVNFGAKVHLEVEGSYLRSWVAANWSGNRVFSCRGDGLTPRGNTHLVSFGANSESGSPQEDAQEFVTELKKIQPMHVHQVVWHNWLEDPFSRGTWCMFSPRYSFRYLDALRERHGNVLFASGDWAYGWRGFIDGAIEEGCRAAKYISDELGLSKTVGASL</sequence>
<dbReference type="Gene3D" id="3.50.50.60">
    <property type="entry name" value="FAD/NAD(P)-binding domain"/>
    <property type="match status" value="2"/>
</dbReference>
<dbReference type="AlphaFoldDB" id="A0A9X0BGM5"/>
<evidence type="ECO:0000256" key="5">
    <source>
        <dbReference type="PIRSR" id="PIRSR601613-1"/>
    </source>
</evidence>
<dbReference type="InterPro" id="IPR001613">
    <property type="entry name" value="Flavin_amine_oxidase"/>
</dbReference>
<evidence type="ECO:0000259" key="7">
    <source>
        <dbReference type="Pfam" id="PF01593"/>
    </source>
</evidence>
<comment type="caution">
    <text evidence="8">The sequence shown here is derived from an EMBL/GenBank/DDBJ whole genome shotgun (WGS) entry which is preliminary data.</text>
</comment>
<accession>A0A9X0BGM5</accession>
<keyword evidence="6" id="KW-0274">FAD</keyword>
<dbReference type="Gene3D" id="3.90.660.10">
    <property type="match status" value="2"/>
</dbReference>
<dbReference type="InterPro" id="IPR002937">
    <property type="entry name" value="Amino_oxidase"/>
</dbReference>
<dbReference type="Proteomes" id="UP001147760">
    <property type="component" value="Unassembled WGS sequence"/>
</dbReference>
<comment type="cofactor">
    <cofactor evidence="1 6">
        <name>FAD</name>
        <dbReference type="ChEBI" id="CHEBI:57692"/>
    </cofactor>
</comment>
<protein>
    <recommendedName>
        <fullName evidence="6">Amine oxidase</fullName>
        <ecNumber evidence="6">1.4.3.-</ecNumber>
    </recommendedName>
</protein>
<dbReference type="OrthoDB" id="7777654at2759"/>
<keyword evidence="6" id="KW-0285">Flavoprotein</keyword>
<name>A0A9X0BGM5_9EURO</name>
<gene>
    <name evidence="8" type="ORF">N7530_012322</name>
</gene>
<evidence type="ECO:0000256" key="6">
    <source>
        <dbReference type="RuleBase" id="RU362067"/>
    </source>
</evidence>
<reference evidence="8" key="1">
    <citation type="submission" date="2022-12" db="EMBL/GenBank/DDBJ databases">
        <authorList>
            <person name="Petersen C."/>
        </authorList>
    </citation>
    <scope>NUCLEOTIDE SEQUENCE</scope>
    <source>
        <strain evidence="8">IBT 17660</strain>
    </source>
</reference>
<keyword evidence="3 6" id="KW-0560">Oxidoreductase</keyword>
<dbReference type="EMBL" id="JAPWDO010000009">
    <property type="protein sequence ID" value="KAJ5457048.1"/>
    <property type="molecule type" value="Genomic_DNA"/>
</dbReference>
<feature type="domain" description="Amine oxidase" evidence="7">
    <location>
        <begin position="49"/>
        <end position="476"/>
    </location>
</feature>
<dbReference type="EC" id="1.4.3.-" evidence="6"/>
<comment type="similarity">
    <text evidence="2 6">Belongs to the flavin monoamine oxidase family.</text>
</comment>
<evidence type="ECO:0000256" key="1">
    <source>
        <dbReference type="ARBA" id="ARBA00001974"/>
    </source>
</evidence>
<evidence type="ECO:0000256" key="2">
    <source>
        <dbReference type="ARBA" id="ARBA00005995"/>
    </source>
</evidence>
<proteinExistence type="inferred from homology"/>
<organism evidence="8 9">
    <name type="scientific">Penicillium desertorum</name>
    <dbReference type="NCBI Taxonomy" id="1303715"/>
    <lineage>
        <taxon>Eukaryota</taxon>
        <taxon>Fungi</taxon>
        <taxon>Dikarya</taxon>
        <taxon>Ascomycota</taxon>
        <taxon>Pezizomycotina</taxon>
        <taxon>Eurotiomycetes</taxon>
        <taxon>Eurotiomycetidae</taxon>
        <taxon>Eurotiales</taxon>
        <taxon>Aspergillaceae</taxon>
        <taxon>Penicillium</taxon>
    </lineage>
</organism>
<feature type="binding site" evidence="5">
    <location>
        <begin position="68"/>
        <end position="69"/>
    </location>
    <ligand>
        <name>FAD</name>
        <dbReference type="ChEBI" id="CHEBI:57692"/>
    </ligand>
</feature>
<dbReference type="PANTHER" id="PTHR43563">
    <property type="entry name" value="AMINE OXIDASE"/>
    <property type="match status" value="1"/>
</dbReference>
<reference evidence="8" key="2">
    <citation type="journal article" date="2023" name="IMA Fungus">
        <title>Comparative genomic study of the Penicillium genus elucidates a diverse pangenome and 15 lateral gene transfer events.</title>
        <authorList>
            <person name="Petersen C."/>
            <person name="Sorensen T."/>
            <person name="Nielsen M.R."/>
            <person name="Sondergaard T.E."/>
            <person name="Sorensen J.L."/>
            <person name="Fitzpatrick D.A."/>
            <person name="Frisvad J.C."/>
            <person name="Nielsen K.L."/>
        </authorList>
    </citation>
    <scope>NUCLEOTIDE SEQUENCE</scope>
    <source>
        <strain evidence="8">IBT 17660</strain>
    </source>
</reference>
<feature type="binding site" evidence="5">
    <location>
        <position position="379"/>
    </location>
    <ligand>
        <name>substrate</name>
    </ligand>
</feature>